<dbReference type="PANTHER" id="PTHR47154:SF2">
    <property type="entry name" value="G-PROTEIN COUPLED RECEPTOR MTH-RELATED"/>
    <property type="match status" value="1"/>
</dbReference>
<keyword evidence="6" id="KW-0732">Signal</keyword>
<dbReference type="EMBL" id="OU900095">
    <property type="protein sequence ID" value="CAG9859521.1"/>
    <property type="molecule type" value="Genomic_DNA"/>
</dbReference>
<protein>
    <recommendedName>
        <fullName evidence="7">G-protein coupled receptors family 2 profile 2 domain-containing protein</fullName>
    </recommendedName>
</protein>
<dbReference type="GO" id="GO:0007166">
    <property type="term" value="P:cell surface receptor signaling pathway"/>
    <property type="evidence" value="ECO:0007669"/>
    <property type="project" value="InterPro"/>
</dbReference>
<feature type="transmembrane region" description="Helical" evidence="5">
    <location>
        <begin position="564"/>
        <end position="583"/>
    </location>
</feature>
<feature type="transmembrane region" description="Helical" evidence="5">
    <location>
        <begin position="527"/>
        <end position="544"/>
    </location>
</feature>
<dbReference type="Pfam" id="PF00002">
    <property type="entry name" value="7tm_2"/>
    <property type="match status" value="1"/>
</dbReference>
<dbReference type="Proteomes" id="UP001153712">
    <property type="component" value="Chromosome 2"/>
</dbReference>
<comment type="subcellular location">
    <subcellularLocation>
        <location evidence="1">Membrane</location>
        <topology evidence="1">Multi-pass membrane protein</topology>
    </subcellularLocation>
</comment>
<evidence type="ECO:0000259" key="7">
    <source>
        <dbReference type="PROSITE" id="PS50261"/>
    </source>
</evidence>
<evidence type="ECO:0000313" key="9">
    <source>
        <dbReference type="Proteomes" id="UP001153712"/>
    </source>
</evidence>
<keyword evidence="2 5" id="KW-0812">Transmembrane</keyword>
<evidence type="ECO:0000256" key="3">
    <source>
        <dbReference type="ARBA" id="ARBA00022989"/>
    </source>
</evidence>
<dbReference type="InterPro" id="IPR000832">
    <property type="entry name" value="GPCR_2_secretin-like"/>
</dbReference>
<name>A0A9N9XPM8_PHYSR</name>
<reference evidence="8" key="1">
    <citation type="submission" date="2022-01" db="EMBL/GenBank/DDBJ databases">
        <authorList>
            <person name="King R."/>
        </authorList>
    </citation>
    <scope>NUCLEOTIDE SEQUENCE</scope>
</reference>
<sequence length="625" mass="71571">MRGYLLKILLIIIIDDQLDASVTNKCCENSITDFPNGSFSCSNHTGIAEIIRINTPFLGDNFTKCVDVFQNKVTIFGKNNNTFTKLEEIEVPTKCCPNFHLYNTTKRACDKTNLPNEFDKESIVRKIGLPQCEIITDELAEKLSEFGHRKSTGIFPDYSTRTPKTQFCLDRTVDGKYVKRACGNWSVCESLKCIRKCCEDGRSFVGGSQCRDTFVHGLELVHFRGFVGKTSGGIAVVHGKSPKVSLKRNISTFFLDEKGDFHNSQTDEIYFHPEQPYCIEHAEKPNVIKGFGYFGFLRKTPPIRRKFLWNRAAMIVSCCFLISTVFFYIAFGQAKNVFGKTLVSFCLSLLLLYLFLVYLAFSANLHFSSTRNLCKIFGFLVIYLGFSCFCWLQVMCYDINATFGKTSIHLDISEKQKRDLKKFLIYSSYGWGLPFLYTALLVTLHKTDILPNSIKINIGVTKCAIEKGNYSEILFRAIPLTIIQIVNTIYFARTVNYIMQVKKEIRAMVETPATLQKKKKFFVKRQRFGLIIKLSFTMGILYLFEVVSSFYDFNQHNVTAVVEIVWDFINCLQGVFIFLIFLCKKKHFDRLKSSRAVERIRKMSSVRTSWTNTATNTSTTNTTTK</sequence>
<proteinExistence type="predicted"/>
<dbReference type="PANTHER" id="PTHR47154">
    <property type="entry name" value="G-PROTEIN COUPLED RECEPTOR MTH-RELATED"/>
    <property type="match status" value="1"/>
</dbReference>
<keyword evidence="3 5" id="KW-1133">Transmembrane helix</keyword>
<dbReference type="Gene3D" id="1.20.1070.10">
    <property type="entry name" value="Rhodopsin 7-helix transmembrane proteins"/>
    <property type="match status" value="1"/>
</dbReference>
<dbReference type="PROSITE" id="PS50261">
    <property type="entry name" value="G_PROTEIN_RECEP_F2_4"/>
    <property type="match status" value="1"/>
</dbReference>
<gene>
    <name evidence="8" type="ORF">PHYEVI_LOCUS5895</name>
</gene>
<feature type="signal peptide" evidence="6">
    <location>
        <begin position="1"/>
        <end position="20"/>
    </location>
</feature>
<dbReference type="CDD" id="cd15039">
    <property type="entry name" value="7tmB3_Methuselah-like"/>
    <property type="match status" value="1"/>
</dbReference>
<dbReference type="GO" id="GO:0008528">
    <property type="term" value="F:G protein-coupled peptide receptor activity"/>
    <property type="evidence" value="ECO:0007669"/>
    <property type="project" value="TreeGrafter"/>
</dbReference>
<evidence type="ECO:0000313" key="8">
    <source>
        <dbReference type="EMBL" id="CAG9859521.1"/>
    </source>
</evidence>
<dbReference type="InterPro" id="IPR051384">
    <property type="entry name" value="Mth_GPCR"/>
</dbReference>
<feature type="transmembrane region" description="Helical" evidence="5">
    <location>
        <begin position="423"/>
        <end position="444"/>
    </location>
</feature>
<accession>A0A9N9XPM8</accession>
<evidence type="ECO:0000256" key="2">
    <source>
        <dbReference type="ARBA" id="ARBA00022692"/>
    </source>
</evidence>
<organism evidence="8 9">
    <name type="scientific">Phyllotreta striolata</name>
    <name type="common">Striped flea beetle</name>
    <name type="synonym">Crioceris striolata</name>
    <dbReference type="NCBI Taxonomy" id="444603"/>
    <lineage>
        <taxon>Eukaryota</taxon>
        <taxon>Metazoa</taxon>
        <taxon>Ecdysozoa</taxon>
        <taxon>Arthropoda</taxon>
        <taxon>Hexapoda</taxon>
        <taxon>Insecta</taxon>
        <taxon>Pterygota</taxon>
        <taxon>Neoptera</taxon>
        <taxon>Endopterygota</taxon>
        <taxon>Coleoptera</taxon>
        <taxon>Polyphaga</taxon>
        <taxon>Cucujiformia</taxon>
        <taxon>Chrysomeloidea</taxon>
        <taxon>Chrysomelidae</taxon>
        <taxon>Galerucinae</taxon>
        <taxon>Alticini</taxon>
        <taxon>Phyllotreta</taxon>
    </lineage>
</organism>
<feature type="chain" id="PRO_5040400548" description="G-protein coupled receptors family 2 profile 2 domain-containing protein" evidence="6">
    <location>
        <begin position="21"/>
        <end position="625"/>
    </location>
</feature>
<dbReference type="GO" id="GO:0005886">
    <property type="term" value="C:plasma membrane"/>
    <property type="evidence" value="ECO:0007669"/>
    <property type="project" value="TreeGrafter"/>
</dbReference>
<evidence type="ECO:0000256" key="5">
    <source>
        <dbReference type="SAM" id="Phobius"/>
    </source>
</evidence>
<dbReference type="InterPro" id="IPR017981">
    <property type="entry name" value="GPCR_2-like_7TM"/>
</dbReference>
<evidence type="ECO:0000256" key="4">
    <source>
        <dbReference type="ARBA" id="ARBA00023136"/>
    </source>
</evidence>
<feature type="transmembrane region" description="Helical" evidence="5">
    <location>
        <begin position="308"/>
        <end position="330"/>
    </location>
</feature>
<dbReference type="AlphaFoldDB" id="A0A9N9XPM8"/>
<keyword evidence="9" id="KW-1185">Reference proteome</keyword>
<evidence type="ECO:0000256" key="6">
    <source>
        <dbReference type="SAM" id="SignalP"/>
    </source>
</evidence>
<feature type="transmembrane region" description="Helical" evidence="5">
    <location>
        <begin position="342"/>
        <end position="361"/>
    </location>
</feature>
<dbReference type="OrthoDB" id="6134459at2759"/>
<keyword evidence="4 5" id="KW-0472">Membrane</keyword>
<evidence type="ECO:0000256" key="1">
    <source>
        <dbReference type="ARBA" id="ARBA00004141"/>
    </source>
</evidence>
<feature type="transmembrane region" description="Helical" evidence="5">
    <location>
        <begin position="373"/>
        <end position="394"/>
    </location>
</feature>
<feature type="domain" description="G-protein coupled receptors family 2 profile 2" evidence="7">
    <location>
        <begin position="306"/>
        <end position="585"/>
    </location>
</feature>